<evidence type="ECO:0000313" key="1">
    <source>
        <dbReference type="EMBL" id="CCK81687.1"/>
    </source>
</evidence>
<keyword evidence="2" id="KW-1185">Reference proteome</keyword>
<accession>K0NRV0</accession>
<sequence length="235" mass="27592">MQGCILQPSYLPWLGFFEQFYVSNIFIFLDDVQYTKQDWRNRNKLRTYDPSDKGWTWLTVPVKVIHSKQALSDTPIDYSTNWIAKHLNCMRQNYHTATYFKEIFQILKSVLENKFKYLVELNVQSTIALATYLGLQRDTILSSSLGIKTKDKNERLIQLCKATGITNLFDGKKAKNFLDLHRFKQNGISVSFQNYHHPSYSQCQQPFIKYLSVIDLLFNYGKQSIDIILKNSEFL</sequence>
<gene>
    <name evidence="1" type="ordered locus">TOL2_C35300</name>
</gene>
<dbReference type="HOGENOM" id="CLU_079350_0_0_7"/>
<dbReference type="InterPro" id="IPR014985">
    <property type="entry name" value="WbqC"/>
</dbReference>
<dbReference type="Pfam" id="PF08889">
    <property type="entry name" value="WbqC"/>
    <property type="match status" value="1"/>
</dbReference>
<dbReference type="OrthoDB" id="3611744at2"/>
<dbReference type="KEGG" id="dto:TOL2_C35300"/>
<dbReference type="PATRIC" id="fig|651182.5.peg.4152"/>
<dbReference type="AlphaFoldDB" id="K0NRV0"/>
<dbReference type="RefSeq" id="WP_014958875.1">
    <property type="nucleotide sequence ID" value="NC_018645.1"/>
</dbReference>
<reference evidence="1 2" key="1">
    <citation type="journal article" date="2013" name="Environ. Microbiol.">
        <title>Complete genome, catabolic sub-proteomes and key-metabolites of Desulfobacula toluolica Tol2, a marine, aromatic compound-degrading, sulfate-reducing bacterium.</title>
        <authorList>
            <person name="Wohlbrand L."/>
            <person name="Jacob J.H."/>
            <person name="Kube M."/>
            <person name="Mussmann M."/>
            <person name="Jarling R."/>
            <person name="Beck A."/>
            <person name="Amann R."/>
            <person name="Wilkes H."/>
            <person name="Reinhardt R."/>
            <person name="Rabus R."/>
        </authorList>
    </citation>
    <scope>NUCLEOTIDE SEQUENCE [LARGE SCALE GENOMIC DNA]</scope>
    <source>
        <strain evidence="2">DSM 7467 / Tol2</strain>
    </source>
</reference>
<dbReference type="EMBL" id="FO203503">
    <property type="protein sequence ID" value="CCK81687.1"/>
    <property type="molecule type" value="Genomic_DNA"/>
</dbReference>
<proteinExistence type="predicted"/>
<evidence type="ECO:0000313" key="2">
    <source>
        <dbReference type="Proteomes" id="UP000007347"/>
    </source>
</evidence>
<dbReference type="STRING" id="651182.TOL2_C35300"/>
<organism evidence="1 2">
    <name type="scientific">Desulfobacula toluolica (strain DSM 7467 / Tol2)</name>
    <dbReference type="NCBI Taxonomy" id="651182"/>
    <lineage>
        <taxon>Bacteria</taxon>
        <taxon>Pseudomonadati</taxon>
        <taxon>Thermodesulfobacteriota</taxon>
        <taxon>Desulfobacteria</taxon>
        <taxon>Desulfobacterales</taxon>
        <taxon>Desulfobacteraceae</taxon>
        <taxon>Desulfobacula</taxon>
    </lineage>
</organism>
<protein>
    <submittedName>
        <fullName evidence="1">Conserved uncharacterized protein, WbqC-like</fullName>
    </submittedName>
</protein>
<name>K0NRV0_DESTT</name>
<dbReference type="Proteomes" id="UP000007347">
    <property type="component" value="Chromosome"/>
</dbReference>